<dbReference type="AlphaFoldDB" id="A0A4Z2EN13"/>
<name>A0A4Z2EN13_9TELE</name>
<sequence>MSRYAAAMSRYAAAMSRYAAAMSRYVVIKPRDHYRDGSAGGDVQPGELWRHQRGTWGQTQSFFITSLLNIFSQLQFGF</sequence>
<comment type="caution">
    <text evidence="1">The sequence shown here is derived from an EMBL/GenBank/DDBJ whole genome shotgun (WGS) entry which is preliminary data.</text>
</comment>
<gene>
    <name evidence="1" type="ORF">EYF80_059714</name>
</gene>
<proteinExistence type="predicted"/>
<evidence type="ECO:0000313" key="2">
    <source>
        <dbReference type="Proteomes" id="UP000314294"/>
    </source>
</evidence>
<evidence type="ECO:0000313" key="1">
    <source>
        <dbReference type="EMBL" id="TNN30135.1"/>
    </source>
</evidence>
<keyword evidence="2" id="KW-1185">Reference proteome</keyword>
<dbReference type="EMBL" id="SRLO01004823">
    <property type="protein sequence ID" value="TNN30135.1"/>
    <property type="molecule type" value="Genomic_DNA"/>
</dbReference>
<reference evidence="1 2" key="1">
    <citation type="submission" date="2019-03" db="EMBL/GenBank/DDBJ databases">
        <title>First draft genome of Liparis tanakae, snailfish: a comprehensive survey of snailfish specific genes.</title>
        <authorList>
            <person name="Kim W."/>
            <person name="Song I."/>
            <person name="Jeong J.-H."/>
            <person name="Kim D."/>
            <person name="Kim S."/>
            <person name="Ryu S."/>
            <person name="Song J.Y."/>
            <person name="Lee S.K."/>
        </authorList>
    </citation>
    <scope>NUCLEOTIDE SEQUENCE [LARGE SCALE GENOMIC DNA]</scope>
    <source>
        <tissue evidence="1">Muscle</tissue>
    </source>
</reference>
<protein>
    <submittedName>
        <fullName evidence="1">Uncharacterized protein</fullName>
    </submittedName>
</protein>
<accession>A0A4Z2EN13</accession>
<organism evidence="1 2">
    <name type="scientific">Liparis tanakae</name>
    <name type="common">Tanaka's snailfish</name>
    <dbReference type="NCBI Taxonomy" id="230148"/>
    <lineage>
        <taxon>Eukaryota</taxon>
        <taxon>Metazoa</taxon>
        <taxon>Chordata</taxon>
        <taxon>Craniata</taxon>
        <taxon>Vertebrata</taxon>
        <taxon>Euteleostomi</taxon>
        <taxon>Actinopterygii</taxon>
        <taxon>Neopterygii</taxon>
        <taxon>Teleostei</taxon>
        <taxon>Neoteleostei</taxon>
        <taxon>Acanthomorphata</taxon>
        <taxon>Eupercaria</taxon>
        <taxon>Perciformes</taxon>
        <taxon>Cottioidei</taxon>
        <taxon>Cottales</taxon>
        <taxon>Liparidae</taxon>
        <taxon>Liparis</taxon>
    </lineage>
</organism>
<dbReference type="Proteomes" id="UP000314294">
    <property type="component" value="Unassembled WGS sequence"/>
</dbReference>